<dbReference type="Proteomes" id="UP001162060">
    <property type="component" value="Unassembled WGS sequence"/>
</dbReference>
<comment type="caution">
    <text evidence="1">The sequence shown here is derived from an EMBL/GenBank/DDBJ whole genome shotgun (WGS) entry which is preliminary data.</text>
</comment>
<sequence length="112" mass="12256">MLGSALRSSRGHFAEGTWNRISSPGCTQTLKSQETPGKFASWCSGVELGDRANNSKAEVEYARSAKKFFPFSLSHKIADFPPRVMGAGRPSLWRPSSLGHCCLKAQIGKWVL</sequence>
<evidence type="ECO:0000313" key="2">
    <source>
        <dbReference type="Proteomes" id="UP001162060"/>
    </source>
</evidence>
<name>A0AAV1TRU3_9STRA</name>
<evidence type="ECO:0000313" key="1">
    <source>
        <dbReference type="EMBL" id="CAK7925144.1"/>
    </source>
</evidence>
<reference evidence="1" key="1">
    <citation type="submission" date="2024-01" db="EMBL/GenBank/DDBJ databases">
        <authorList>
            <person name="Webb A."/>
        </authorList>
    </citation>
    <scope>NUCLEOTIDE SEQUENCE</scope>
    <source>
        <strain evidence="1">Pm1</strain>
    </source>
</reference>
<dbReference type="EMBL" id="CAKLBY020000086">
    <property type="protein sequence ID" value="CAK7925144.1"/>
    <property type="molecule type" value="Genomic_DNA"/>
</dbReference>
<proteinExistence type="predicted"/>
<protein>
    <submittedName>
        <fullName evidence="1">Uncharacterized protein</fullName>
    </submittedName>
</protein>
<gene>
    <name evidence="1" type="ORF">PM001_LOCUS10294</name>
</gene>
<dbReference type="AlphaFoldDB" id="A0AAV1TRU3"/>
<organism evidence="1 2">
    <name type="scientific">Peronospora matthiolae</name>
    <dbReference type="NCBI Taxonomy" id="2874970"/>
    <lineage>
        <taxon>Eukaryota</taxon>
        <taxon>Sar</taxon>
        <taxon>Stramenopiles</taxon>
        <taxon>Oomycota</taxon>
        <taxon>Peronosporomycetes</taxon>
        <taxon>Peronosporales</taxon>
        <taxon>Peronosporaceae</taxon>
        <taxon>Peronospora</taxon>
    </lineage>
</organism>
<accession>A0AAV1TRU3</accession>